<name>A0AAD8YNW5_9STRA</name>
<gene>
    <name evidence="1" type="ORF">QTG54_000809</name>
</gene>
<proteinExistence type="predicted"/>
<dbReference type="EMBL" id="JATAAI010000001">
    <property type="protein sequence ID" value="KAK1748870.1"/>
    <property type="molecule type" value="Genomic_DNA"/>
</dbReference>
<evidence type="ECO:0000313" key="2">
    <source>
        <dbReference type="Proteomes" id="UP001224775"/>
    </source>
</evidence>
<reference evidence="1" key="1">
    <citation type="submission" date="2023-06" db="EMBL/GenBank/DDBJ databases">
        <title>Survivors Of The Sea: Transcriptome response of Skeletonema marinoi to long-term dormancy.</title>
        <authorList>
            <person name="Pinder M.I.M."/>
            <person name="Kourtchenko O."/>
            <person name="Robertson E.K."/>
            <person name="Larsson T."/>
            <person name="Maumus F."/>
            <person name="Osuna-Cruz C.M."/>
            <person name="Vancaester E."/>
            <person name="Stenow R."/>
            <person name="Vandepoele K."/>
            <person name="Ploug H."/>
            <person name="Bruchert V."/>
            <person name="Godhe A."/>
            <person name="Topel M."/>
        </authorList>
    </citation>
    <scope>NUCLEOTIDE SEQUENCE</scope>
    <source>
        <strain evidence="1">R05AC</strain>
    </source>
</reference>
<dbReference type="AlphaFoldDB" id="A0AAD8YNW5"/>
<comment type="caution">
    <text evidence="1">The sequence shown here is derived from an EMBL/GenBank/DDBJ whole genome shotgun (WGS) entry which is preliminary data.</text>
</comment>
<dbReference type="Proteomes" id="UP001224775">
    <property type="component" value="Unassembled WGS sequence"/>
</dbReference>
<keyword evidence="2" id="KW-1185">Reference proteome</keyword>
<protein>
    <submittedName>
        <fullName evidence="1">Uncharacterized protein</fullName>
    </submittedName>
</protein>
<organism evidence="1 2">
    <name type="scientific">Skeletonema marinoi</name>
    <dbReference type="NCBI Taxonomy" id="267567"/>
    <lineage>
        <taxon>Eukaryota</taxon>
        <taxon>Sar</taxon>
        <taxon>Stramenopiles</taxon>
        <taxon>Ochrophyta</taxon>
        <taxon>Bacillariophyta</taxon>
        <taxon>Coscinodiscophyceae</taxon>
        <taxon>Thalassiosirophycidae</taxon>
        <taxon>Thalassiosirales</taxon>
        <taxon>Skeletonemataceae</taxon>
        <taxon>Skeletonema</taxon>
        <taxon>Skeletonema marinoi-dohrnii complex</taxon>
    </lineage>
</organism>
<accession>A0AAD8YNW5</accession>
<evidence type="ECO:0000313" key="1">
    <source>
        <dbReference type="EMBL" id="KAK1748870.1"/>
    </source>
</evidence>
<sequence>MLILDAPQKNTKYPNGSMFGCPVDAFKDKKEFDQFTGNNHKHLEMKEDFPMGCLDYYSIQHCFLEDVHAGMFVVHI</sequence>